<dbReference type="EMBL" id="ML179787">
    <property type="protein sequence ID" value="THU81669.1"/>
    <property type="molecule type" value="Genomic_DNA"/>
</dbReference>
<evidence type="ECO:0000313" key="1">
    <source>
        <dbReference type="EMBL" id="THU81669.1"/>
    </source>
</evidence>
<protein>
    <submittedName>
        <fullName evidence="1">Uncharacterized protein</fullName>
    </submittedName>
</protein>
<reference evidence="1 2" key="1">
    <citation type="journal article" date="2019" name="Nat. Ecol. Evol.">
        <title>Megaphylogeny resolves global patterns of mushroom evolution.</title>
        <authorList>
            <person name="Varga T."/>
            <person name="Krizsan K."/>
            <person name="Foldi C."/>
            <person name="Dima B."/>
            <person name="Sanchez-Garcia M."/>
            <person name="Sanchez-Ramirez S."/>
            <person name="Szollosi G.J."/>
            <person name="Szarkandi J.G."/>
            <person name="Papp V."/>
            <person name="Albert L."/>
            <person name="Andreopoulos W."/>
            <person name="Angelini C."/>
            <person name="Antonin V."/>
            <person name="Barry K.W."/>
            <person name="Bougher N.L."/>
            <person name="Buchanan P."/>
            <person name="Buyck B."/>
            <person name="Bense V."/>
            <person name="Catcheside P."/>
            <person name="Chovatia M."/>
            <person name="Cooper J."/>
            <person name="Damon W."/>
            <person name="Desjardin D."/>
            <person name="Finy P."/>
            <person name="Geml J."/>
            <person name="Haridas S."/>
            <person name="Hughes K."/>
            <person name="Justo A."/>
            <person name="Karasinski D."/>
            <person name="Kautmanova I."/>
            <person name="Kiss B."/>
            <person name="Kocsube S."/>
            <person name="Kotiranta H."/>
            <person name="LaButti K.M."/>
            <person name="Lechner B.E."/>
            <person name="Liimatainen K."/>
            <person name="Lipzen A."/>
            <person name="Lukacs Z."/>
            <person name="Mihaltcheva S."/>
            <person name="Morgado L.N."/>
            <person name="Niskanen T."/>
            <person name="Noordeloos M.E."/>
            <person name="Ohm R.A."/>
            <person name="Ortiz-Santana B."/>
            <person name="Ovrebo C."/>
            <person name="Racz N."/>
            <person name="Riley R."/>
            <person name="Savchenko A."/>
            <person name="Shiryaev A."/>
            <person name="Soop K."/>
            <person name="Spirin V."/>
            <person name="Szebenyi C."/>
            <person name="Tomsovsky M."/>
            <person name="Tulloss R.E."/>
            <person name="Uehling J."/>
            <person name="Grigoriev I.V."/>
            <person name="Vagvolgyi C."/>
            <person name="Papp T."/>
            <person name="Martin F.M."/>
            <person name="Miettinen O."/>
            <person name="Hibbett D.S."/>
            <person name="Nagy L.G."/>
        </authorList>
    </citation>
    <scope>NUCLEOTIDE SEQUENCE [LARGE SCALE GENOMIC DNA]</scope>
    <source>
        <strain evidence="1 2">CBS 962.96</strain>
    </source>
</reference>
<organism evidence="1 2">
    <name type="scientific">Dendrothele bispora (strain CBS 962.96)</name>
    <dbReference type="NCBI Taxonomy" id="1314807"/>
    <lineage>
        <taxon>Eukaryota</taxon>
        <taxon>Fungi</taxon>
        <taxon>Dikarya</taxon>
        <taxon>Basidiomycota</taxon>
        <taxon>Agaricomycotina</taxon>
        <taxon>Agaricomycetes</taxon>
        <taxon>Agaricomycetidae</taxon>
        <taxon>Agaricales</taxon>
        <taxon>Agaricales incertae sedis</taxon>
        <taxon>Dendrothele</taxon>
    </lineage>
</organism>
<keyword evidence="2" id="KW-1185">Reference proteome</keyword>
<accession>A0A4S8KZY0</accession>
<proteinExistence type="predicted"/>
<dbReference type="Proteomes" id="UP000297245">
    <property type="component" value="Unassembled WGS sequence"/>
</dbReference>
<evidence type="ECO:0000313" key="2">
    <source>
        <dbReference type="Proteomes" id="UP000297245"/>
    </source>
</evidence>
<gene>
    <name evidence="1" type="ORF">K435DRAFT_844657</name>
</gene>
<name>A0A4S8KZY0_DENBC</name>
<sequence length="445" mass="50771">MFPITLPFISSCIAGDKNSFRAAGWFKKLDRSYSFMVSPWRSNLGKEGILLAHSWTRFHYDVTNWGKNFSSYVQLPRKLQNKIMSAWLCQGMCYVNATGGDTSEIEQYGVTIQMQIRLMPDVRNAVLHPNIIPKNIFMFIAPVSLNQCPESGTTKVSWEENGENHYFWSFDPDGSTKISQRVCDLLGLPKYKEEIIPSISFCLDYQFQAIQQVQKFFGNDPLTQDFAKACGLPLIEALPLTEDPDKPCDQSIEELDNWHIVDDNLDEVSSSYSKSVHDDTSTQSQGIWFPMPRLRKEMNLTVSELLSYQDLDASEQDSCSQDWSDLGSETSKFDFDSPPDISMIQYLERSPWLEGFVIGNHDLSKSCRGIISQDGTRFCWMFDGVSDASHPVCTERWICVGCHYSHVQVQPVTCAKCGIRFGNQNGWPWDTMVLKVIHKNHYVDI</sequence>
<dbReference type="AlphaFoldDB" id="A0A4S8KZY0"/>